<name>A0ABZ0S9H8_9GAMM</name>
<dbReference type="Proteomes" id="UP001432180">
    <property type="component" value="Chromosome"/>
</dbReference>
<feature type="signal peptide" evidence="1">
    <location>
        <begin position="1"/>
        <end position="21"/>
    </location>
</feature>
<dbReference type="RefSeq" id="WP_328987681.1">
    <property type="nucleotide sequence ID" value="NZ_CP121472.1"/>
</dbReference>
<dbReference type="PANTHER" id="PTHR35535">
    <property type="entry name" value="HEAT SHOCK PROTEIN HSLJ"/>
    <property type="match status" value="1"/>
</dbReference>
<sequence>MARTLWFLTLAISSMPLTAVASEVEPLICFGTEPFWSLDLTELGKARFSTPDAAERDYQGNFNALNDRKESLWRGQAITADRPDETGEATGQATGDLVAFLRESPCSDGMSDTQHPYAVNLSLPDGRHLAGCCRRPAASEAPAPAAPPASSTGLEDMNWRLAELPGQSLAADQDTPSVRFENGRLQGFSGCNRVMGAYTLEEDRLILGNLAGSMMACAEPAMAMESRFLVLFAGELSVVLDGDRLTLTPSDQGANGADALQFEREATPTLAGTAWDVTGYNNGREAVVSPELGTQLTLGFADGRVAGSAGCNRFHGDFAVDGNRLTMGPFVTTRKLCEDATMVQERAFLAALAAVATWNIERGMLDLHQADGARALTASAAGHQSPIAPRP</sequence>
<dbReference type="InterPro" id="IPR005184">
    <property type="entry name" value="DUF306_Meta_HslJ"/>
</dbReference>
<dbReference type="EMBL" id="CP121472">
    <property type="protein sequence ID" value="WPL17164.1"/>
    <property type="molecule type" value="Genomic_DNA"/>
</dbReference>
<reference evidence="3 4" key="1">
    <citation type="journal article" date="2023" name="Microorganisms">
        <title>Thiorhodovibrio frisius and Trv. litoralis spp. nov., Two Novel Members from a Clade of Fastidious Purple Sulfur Bacteria That Exhibit Unique Red-Shifted Light-Harvesting Capabilities.</title>
        <authorList>
            <person name="Methner A."/>
            <person name="Kuzyk S.B."/>
            <person name="Petersen J."/>
            <person name="Bauer S."/>
            <person name="Brinkmann H."/>
            <person name="Sichau K."/>
            <person name="Wanner G."/>
            <person name="Wolf J."/>
            <person name="Neumann-Schaal M."/>
            <person name="Henke P."/>
            <person name="Tank M."/>
            <person name="Sproer C."/>
            <person name="Bunk B."/>
            <person name="Overmann J."/>
        </authorList>
    </citation>
    <scope>NUCLEOTIDE SEQUENCE [LARGE SCALE GENOMIC DNA]</scope>
    <source>
        <strain evidence="3 4">DSM 6702</strain>
    </source>
</reference>
<organism evidence="3 4">
    <name type="scientific">Thiorhodovibrio winogradskyi</name>
    <dbReference type="NCBI Taxonomy" id="77007"/>
    <lineage>
        <taxon>Bacteria</taxon>
        <taxon>Pseudomonadati</taxon>
        <taxon>Pseudomonadota</taxon>
        <taxon>Gammaproteobacteria</taxon>
        <taxon>Chromatiales</taxon>
        <taxon>Chromatiaceae</taxon>
        <taxon>Thiorhodovibrio</taxon>
    </lineage>
</organism>
<evidence type="ECO:0000313" key="3">
    <source>
        <dbReference type="EMBL" id="WPL17164.1"/>
    </source>
</evidence>
<protein>
    <submittedName>
        <fullName evidence="3">Heat-inducible protein</fullName>
    </submittedName>
</protein>
<dbReference type="InterPro" id="IPR038670">
    <property type="entry name" value="HslJ-like_sf"/>
</dbReference>
<dbReference type="Gene3D" id="2.40.128.270">
    <property type="match status" value="2"/>
</dbReference>
<dbReference type="Pfam" id="PF03724">
    <property type="entry name" value="META"/>
    <property type="match status" value="2"/>
</dbReference>
<feature type="domain" description="DUF306" evidence="2">
    <location>
        <begin position="269"/>
        <end position="377"/>
    </location>
</feature>
<evidence type="ECO:0000313" key="4">
    <source>
        <dbReference type="Proteomes" id="UP001432180"/>
    </source>
</evidence>
<evidence type="ECO:0000256" key="1">
    <source>
        <dbReference type="SAM" id="SignalP"/>
    </source>
</evidence>
<gene>
    <name evidence="3" type="ORF">Thiowin_02156</name>
</gene>
<feature type="chain" id="PRO_5046527602" evidence="1">
    <location>
        <begin position="22"/>
        <end position="391"/>
    </location>
</feature>
<dbReference type="PANTHER" id="PTHR35535:SF2">
    <property type="entry name" value="DUF306 DOMAIN-CONTAINING PROTEIN"/>
    <property type="match status" value="1"/>
</dbReference>
<keyword evidence="4" id="KW-1185">Reference proteome</keyword>
<accession>A0ABZ0S9H8</accession>
<keyword evidence="1" id="KW-0732">Signal</keyword>
<evidence type="ECO:0000259" key="2">
    <source>
        <dbReference type="Pfam" id="PF03724"/>
    </source>
</evidence>
<feature type="domain" description="DUF306" evidence="2">
    <location>
        <begin position="153"/>
        <end position="252"/>
    </location>
</feature>
<proteinExistence type="predicted"/>
<dbReference type="InterPro" id="IPR053147">
    <property type="entry name" value="Hsp_HslJ-like"/>
</dbReference>